<evidence type="ECO:0000313" key="2">
    <source>
        <dbReference type="Proteomes" id="UP001141806"/>
    </source>
</evidence>
<reference evidence="1" key="1">
    <citation type="journal article" date="2023" name="Plant J.">
        <title>The genome of the king protea, Protea cynaroides.</title>
        <authorList>
            <person name="Chang J."/>
            <person name="Duong T.A."/>
            <person name="Schoeman C."/>
            <person name="Ma X."/>
            <person name="Roodt D."/>
            <person name="Barker N."/>
            <person name="Li Z."/>
            <person name="Van de Peer Y."/>
            <person name="Mizrachi E."/>
        </authorList>
    </citation>
    <scope>NUCLEOTIDE SEQUENCE</scope>
    <source>
        <tissue evidence="1">Young leaves</tissue>
    </source>
</reference>
<protein>
    <submittedName>
        <fullName evidence="1">Uncharacterized protein</fullName>
    </submittedName>
</protein>
<sequence>MDTVQIPSKNSAFRPYKWQSPTVATMDIKLKNFSQGEDKRAFERNNKKVESLDLNGSPDDITMVNDAIEFGGREDGRVLKRKGLSEKISFKICEMISGSSTAELQNNFMEPACACANKKIRMNAFGSKSKNIDSLGSLEIEDRDHDKETMLKIRYVEIIPLLW</sequence>
<comment type="caution">
    <text evidence="1">The sequence shown here is derived from an EMBL/GenBank/DDBJ whole genome shotgun (WGS) entry which is preliminary data.</text>
</comment>
<dbReference type="AlphaFoldDB" id="A0A9Q0GRU6"/>
<accession>A0A9Q0GRU6</accession>
<dbReference type="Proteomes" id="UP001141806">
    <property type="component" value="Unassembled WGS sequence"/>
</dbReference>
<keyword evidence="2" id="KW-1185">Reference proteome</keyword>
<organism evidence="1 2">
    <name type="scientific">Protea cynaroides</name>
    <dbReference type="NCBI Taxonomy" id="273540"/>
    <lineage>
        <taxon>Eukaryota</taxon>
        <taxon>Viridiplantae</taxon>
        <taxon>Streptophyta</taxon>
        <taxon>Embryophyta</taxon>
        <taxon>Tracheophyta</taxon>
        <taxon>Spermatophyta</taxon>
        <taxon>Magnoliopsida</taxon>
        <taxon>Proteales</taxon>
        <taxon>Proteaceae</taxon>
        <taxon>Protea</taxon>
    </lineage>
</organism>
<name>A0A9Q0GRU6_9MAGN</name>
<dbReference type="EMBL" id="JAMYWD010000012">
    <property type="protein sequence ID" value="KAJ4950589.1"/>
    <property type="molecule type" value="Genomic_DNA"/>
</dbReference>
<gene>
    <name evidence="1" type="ORF">NE237_027421</name>
</gene>
<proteinExistence type="predicted"/>
<evidence type="ECO:0000313" key="1">
    <source>
        <dbReference type="EMBL" id="KAJ4950589.1"/>
    </source>
</evidence>